<keyword evidence="9" id="KW-1185">Reference proteome</keyword>
<dbReference type="EMBL" id="NHSD01000091">
    <property type="protein sequence ID" value="MBK5926064.1"/>
    <property type="molecule type" value="Genomic_DNA"/>
</dbReference>
<dbReference type="Gene3D" id="3.40.50.150">
    <property type="entry name" value="Vaccinia Virus protein VP39"/>
    <property type="match status" value="1"/>
</dbReference>
<dbReference type="HAMAP" id="MF_02126">
    <property type="entry name" value="RF_methyltr_PrmC"/>
    <property type="match status" value="1"/>
</dbReference>
<dbReference type="CDD" id="cd02440">
    <property type="entry name" value="AdoMet_MTases"/>
    <property type="match status" value="1"/>
</dbReference>
<dbReference type="InterPro" id="IPR007848">
    <property type="entry name" value="Small_mtfrase_dom"/>
</dbReference>
<dbReference type="GO" id="GO:0032259">
    <property type="term" value="P:methylation"/>
    <property type="evidence" value="ECO:0007669"/>
    <property type="project" value="UniProtKB-KW"/>
</dbReference>
<keyword evidence="3 5" id="KW-0949">S-adenosyl-L-methionine</keyword>
<comment type="caution">
    <text evidence="8">The sequence shown here is derived from an EMBL/GenBank/DDBJ whole genome shotgun (WGS) entry which is preliminary data.</text>
</comment>
<evidence type="ECO:0000259" key="7">
    <source>
        <dbReference type="Pfam" id="PF17827"/>
    </source>
</evidence>
<dbReference type="Proteomes" id="UP000706333">
    <property type="component" value="Unassembled WGS sequence"/>
</dbReference>
<evidence type="ECO:0000256" key="1">
    <source>
        <dbReference type="ARBA" id="ARBA00022603"/>
    </source>
</evidence>
<feature type="domain" description="Release factor glutamine methyltransferase N-terminal" evidence="7">
    <location>
        <begin position="7"/>
        <end position="76"/>
    </location>
</feature>
<dbReference type="SUPFAM" id="SSF53335">
    <property type="entry name" value="S-adenosyl-L-methionine-dependent methyltransferases"/>
    <property type="match status" value="1"/>
</dbReference>
<dbReference type="PROSITE" id="PS00092">
    <property type="entry name" value="N6_MTASE"/>
    <property type="match status" value="1"/>
</dbReference>
<comment type="similarity">
    <text evidence="5">Belongs to the protein N5-glutamine methyltransferase family. PrmC subfamily.</text>
</comment>
<dbReference type="Pfam" id="PF05175">
    <property type="entry name" value="MTS"/>
    <property type="match status" value="1"/>
</dbReference>
<dbReference type="AlphaFoldDB" id="A0A934THZ6"/>
<dbReference type="PANTHER" id="PTHR18895:SF74">
    <property type="entry name" value="MTRF1L RELEASE FACTOR GLUTAMINE METHYLTRANSFERASE"/>
    <property type="match status" value="1"/>
</dbReference>
<dbReference type="InterPro" id="IPR029063">
    <property type="entry name" value="SAM-dependent_MTases_sf"/>
</dbReference>
<protein>
    <recommendedName>
        <fullName evidence="5">Release factor glutamine methyltransferase</fullName>
        <shortName evidence="5">RF MTase</shortName>
        <ecNumber evidence="5">2.1.1.297</ecNumber>
    </recommendedName>
    <alternativeName>
        <fullName evidence="5">N5-glutamine methyltransferase PrmC</fullName>
    </alternativeName>
    <alternativeName>
        <fullName evidence="5">Protein-(glutamine-N5) MTase PrmC</fullName>
    </alternativeName>
    <alternativeName>
        <fullName evidence="5">Protein-glutamine N-methyltransferase PrmC</fullName>
    </alternativeName>
</protein>
<dbReference type="InterPro" id="IPR002052">
    <property type="entry name" value="DNA_methylase_N6_adenine_CS"/>
</dbReference>
<dbReference type="Gene3D" id="1.10.8.10">
    <property type="entry name" value="DNA helicase RuvA subunit, C-terminal domain"/>
    <property type="match status" value="1"/>
</dbReference>
<comment type="function">
    <text evidence="5">Methylates the class 1 translation termination release factors RF1/PrfA and RF2/PrfB on the glutamine residue of the universally conserved GGQ motif.</text>
</comment>
<evidence type="ECO:0000256" key="3">
    <source>
        <dbReference type="ARBA" id="ARBA00022691"/>
    </source>
</evidence>
<dbReference type="GO" id="GO:0003676">
    <property type="term" value="F:nucleic acid binding"/>
    <property type="evidence" value="ECO:0007669"/>
    <property type="project" value="InterPro"/>
</dbReference>
<feature type="binding site" evidence="5">
    <location>
        <begin position="117"/>
        <end position="121"/>
    </location>
    <ligand>
        <name>S-adenosyl-L-methionine</name>
        <dbReference type="ChEBI" id="CHEBI:59789"/>
    </ligand>
</feature>
<evidence type="ECO:0000256" key="4">
    <source>
        <dbReference type="ARBA" id="ARBA00048391"/>
    </source>
</evidence>
<dbReference type="EC" id="2.1.1.297" evidence="5"/>
<evidence type="ECO:0000313" key="9">
    <source>
        <dbReference type="Proteomes" id="UP000706333"/>
    </source>
</evidence>
<dbReference type="InterPro" id="IPR004556">
    <property type="entry name" value="HemK-like"/>
</dbReference>
<feature type="domain" description="Methyltransferase small" evidence="6">
    <location>
        <begin position="98"/>
        <end position="191"/>
    </location>
</feature>
<evidence type="ECO:0000259" key="6">
    <source>
        <dbReference type="Pfam" id="PF05175"/>
    </source>
</evidence>
<name>A0A934THZ6_9RHOB</name>
<organism evidence="8 9">
    <name type="scientific">Rhodobaculum claviforme</name>
    <dbReference type="NCBI Taxonomy" id="1549854"/>
    <lineage>
        <taxon>Bacteria</taxon>
        <taxon>Pseudomonadati</taxon>
        <taxon>Pseudomonadota</taxon>
        <taxon>Alphaproteobacteria</taxon>
        <taxon>Rhodobacterales</taxon>
        <taxon>Paracoccaceae</taxon>
        <taxon>Rhodobaculum</taxon>
    </lineage>
</organism>
<dbReference type="RefSeq" id="WP_201155585.1">
    <property type="nucleotide sequence ID" value="NZ_NHSD01000091.1"/>
</dbReference>
<keyword evidence="2 5" id="KW-0808">Transferase</keyword>
<dbReference type="PANTHER" id="PTHR18895">
    <property type="entry name" value="HEMK METHYLTRANSFERASE"/>
    <property type="match status" value="1"/>
</dbReference>
<proteinExistence type="inferred from homology"/>
<dbReference type="Pfam" id="PF17827">
    <property type="entry name" value="PrmC_N"/>
    <property type="match status" value="1"/>
</dbReference>
<dbReference type="NCBIfam" id="TIGR00536">
    <property type="entry name" value="hemK_fam"/>
    <property type="match status" value="1"/>
</dbReference>
<evidence type="ECO:0000256" key="2">
    <source>
        <dbReference type="ARBA" id="ARBA00022679"/>
    </source>
</evidence>
<gene>
    <name evidence="5" type="primary">prmC</name>
    <name evidence="8" type="ORF">CCR87_01615</name>
</gene>
<feature type="binding site" evidence="5">
    <location>
        <position position="169"/>
    </location>
    <ligand>
        <name>S-adenosyl-L-methionine</name>
        <dbReference type="ChEBI" id="CHEBI:59789"/>
    </ligand>
</feature>
<feature type="binding site" evidence="5">
    <location>
        <position position="183"/>
    </location>
    <ligand>
        <name>S-adenosyl-L-methionine</name>
        <dbReference type="ChEBI" id="CHEBI:59789"/>
    </ligand>
</feature>
<comment type="catalytic activity">
    <reaction evidence="4 5">
        <text>L-glutaminyl-[peptide chain release factor] + S-adenosyl-L-methionine = N(5)-methyl-L-glutaminyl-[peptide chain release factor] + S-adenosyl-L-homocysteine + H(+)</text>
        <dbReference type="Rhea" id="RHEA:42896"/>
        <dbReference type="Rhea" id="RHEA-COMP:10271"/>
        <dbReference type="Rhea" id="RHEA-COMP:10272"/>
        <dbReference type="ChEBI" id="CHEBI:15378"/>
        <dbReference type="ChEBI" id="CHEBI:30011"/>
        <dbReference type="ChEBI" id="CHEBI:57856"/>
        <dbReference type="ChEBI" id="CHEBI:59789"/>
        <dbReference type="ChEBI" id="CHEBI:61891"/>
        <dbReference type="EC" id="2.1.1.297"/>
    </reaction>
</comment>
<reference evidence="8" key="2">
    <citation type="journal article" date="2020" name="Microorganisms">
        <title>Osmotic Adaptation and Compatible Solute Biosynthesis of Phototrophic Bacteria as Revealed from Genome Analyses.</title>
        <authorList>
            <person name="Imhoff J.F."/>
            <person name="Rahn T."/>
            <person name="Kunzel S."/>
            <person name="Keller A."/>
            <person name="Neulinger S.C."/>
        </authorList>
    </citation>
    <scope>NUCLEOTIDE SEQUENCE</scope>
    <source>
        <strain evidence="8">LMG 28126</strain>
    </source>
</reference>
<accession>A0A934THZ6</accession>
<dbReference type="InterPro" id="IPR019874">
    <property type="entry name" value="RF_methyltr_PrmC"/>
</dbReference>
<feature type="binding site" evidence="5">
    <location>
        <position position="140"/>
    </location>
    <ligand>
        <name>S-adenosyl-L-methionine</name>
        <dbReference type="ChEBI" id="CHEBI:59789"/>
    </ligand>
</feature>
<evidence type="ECO:0000313" key="8">
    <source>
        <dbReference type="EMBL" id="MBK5926064.1"/>
    </source>
</evidence>
<evidence type="ECO:0000256" key="5">
    <source>
        <dbReference type="HAMAP-Rule" id="MF_02126"/>
    </source>
</evidence>
<feature type="binding site" evidence="5">
    <location>
        <begin position="183"/>
        <end position="186"/>
    </location>
    <ligand>
        <name>substrate</name>
    </ligand>
</feature>
<reference evidence="8" key="1">
    <citation type="submission" date="2017-05" db="EMBL/GenBank/DDBJ databases">
        <authorList>
            <person name="Imhoff J.F."/>
            <person name="Rahn T."/>
            <person name="Kuenzel S."/>
            <person name="Neulinger S.C."/>
        </authorList>
    </citation>
    <scope>NUCLEOTIDE SEQUENCE</scope>
    <source>
        <strain evidence="8">LMG 28126</strain>
    </source>
</reference>
<keyword evidence="1 5" id="KW-0489">Methyltransferase</keyword>
<sequence length="284" mass="29094">MSTVAAALRNAAARLRAAGIDDPAGDARRLVAHALGWPPARLVIAGPDPLPPEAAAPLEAALAARCAHRPVAQILGWRAFWRHAFEVTPDVLDPRPETEVLVAAALEGTFARVLDLGTGSGCVLLSLLAERPAARGLGIDVSDAALAVARRNAARLGLSDRATLRHGDWLAGVSGPFDLIVSNPPYLAAHELAGLAPEVRDWEPAIALSPGGDGLDAYRAIAAGAAAVLAPGGVLAVEIGPTQAEAVAALMRSGGLAGTQLRRDLDGRARVVLAHRPAPQGDGL</sequence>
<dbReference type="InterPro" id="IPR040758">
    <property type="entry name" value="PrmC_N"/>
</dbReference>
<dbReference type="InterPro" id="IPR050320">
    <property type="entry name" value="N5-glutamine_MTase"/>
</dbReference>
<dbReference type="GO" id="GO:0102559">
    <property type="term" value="F:peptide chain release factor N(5)-glutamine methyltransferase activity"/>
    <property type="evidence" value="ECO:0007669"/>
    <property type="project" value="UniProtKB-EC"/>
</dbReference>
<dbReference type="NCBIfam" id="TIGR03534">
    <property type="entry name" value="RF_mod_PrmC"/>
    <property type="match status" value="1"/>
</dbReference>